<dbReference type="PANTHER" id="PTHR45759">
    <property type="entry name" value="NUCLEOLAR GTP-BINDING PROTEIN 1"/>
    <property type="match status" value="1"/>
</dbReference>
<dbReference type="InterPro" id="IPR012973">
    <property type="entry name" value="NOG_C"/>
</dbReference>
<evidence type="ECO:0000313" key="3">
    <source>
        <dbReference type="EMBL" id="PAV91146.1"/>
    </source>
</evidence>
<dbReference type="AlphaFoldDB" id="A0A2A2LY27"/>
<organism evidence="3 4">
    <name type="scientific">Diploscapter pachys</name>
    <dbReference type="NCBI Taxonomy" id="2018661"/>
    <lineage>
        <taxon>Eukaryota</taxon>
        <taxon>Metazoa</taxon>
        <taxon>Ecdysozoa</taxon>
        <taxon>Nematoda</taxon>
        <taxon>Chromadorea</taxon>
        <taxon>Rhabditida</taxon>
        <taxon>Rhabditina</taxon>
        <taxon>Rhabditomorpha</taxon>
        <taxon>Rhabditoidea</taxon>
        <taxon>Rhabditidae</taxon>
        <taxon>Diploscapter</taxon>
    </lineage>
</organism>
<feature type="region of interest" description="Disordered" evidence="1">
    <location>
        <begin position="163"/>
        <end position="288"/>
    </location>
</feature>
<dbReference type="OrthoDB" id="415015at2759"/>
<dbReference type="Proteomes" id="UP000218231">
    <property type="component" value="Unassembled WGS sequence"/>
</dbReference>
<feature type="domain" description="NOG C-terminal" evidence="2">
    <location>
        <begin position="97"/>
        <end position="148"/>
    </location>
</feature>
<feature type="compositionally biased region" description="Basic and acidic residues" evidence="1">
    <location>
        <begin position="179"/>
        <end position="205"/>
    </location>
</feature>
<dbReference type="Pfam" id="PF08155">
    <property type="entry name" value="NOGCT"/>
    <property type="match status" value="1"/>
</dbReference>
<evidence type="ECO:0000256" key="1">
    <source>
        <dbReference type="SAM" id="MobiDB-lite"/>
    </source>
</evidence>
<accession>A0A2A2LY27</accession>
<sequence length="333" mass="38239">MEMSTINGNGVMEIKDKACDELLAQRVEAKLQSKKASTTDDSILNRLFVAFPTPRDDKVRAPHVPQVVLEKRMKASRGQGDATKVGTNKIMRDEATRKLERELELELEDEYILDLKKNYMLKNEDEKYDVVPEIWEGHNLADFVDPEIEQKMAALLEEEELREKAGEYDSDLDSDDEETKERLKLAQQIREKEKLLTLESQENKKTAGRSGSRTNVRKRERSVSRLTDDLEDLGVEVDPKRMKNLQGQMAKAPLGKKVKVGRSRSLSANRPAPRDEIGIPDKKTRDKASKLRLKVLQGFKRDARKGEADRHIYDLKPKHLFSGKRKMGKTDRR</sequence>
<feature type="compositionally biased region" description="Basic and acidic residues" evidence="1">
    <location>
        <begin position="272"/>
        <end position="288"/>
    </location>
</feature>
<evidence type="ECO:0000313" key="4">
    <source>
        <dbReference type="Proteomes" id="UP000218231"/>
    </source>
</evidence>
<gene>
    <name evidence="3" type="ORF">WR25_10961</name>
</gene>
<dbReference type="STRING" id="2018661.A0A2A2LY27"/>
<proteinExistence type="predicted"/>
<protein>
    <recommendedName>
        <fullName evidence="2">NOG C-terminal domain-containing protein</fullName>
    </recommendedName>
</protein>
<name>A0A2A2LY27_9BILA</name>
<evidence type="ECO:0000259" key="2">
    <source>
        <dbReference type="Pfam" id="PF08155"/>
    </source>
</evidence>
<dbReference type="EMBL" id="LIAE01006334">
    <property type="protein sequence ID" value="PAV91146.1"/>
    <property type="molecule type" value="Genomic_DNA"/>
</dbReference>
<keyword evidence="4" id="KW-1185">Reference proteome</keyword>
<feature type="compositionally biased region" description="Acidic residues" evidence="1">
    <location>
        <begin position="168"/>
        <end position="178"/>
    </location>
</feature>
<comment type="caution">
    <text evidence="3">The sequence shown here is derived from an EMBL/GenBank/DDBJ whole genome shotgun (WGS) entry which is preliminary data.</text>
</comment>
<reference evidence="3 4" key="1">
    <citation type="journal article" date="2017" name="Curr. Biol.">
        <title>Genome architecture and evolution of a unichromosomal asexual nematode.</title>
        <authorList>
            <person name="Fradin H."/>
            <person name="Zegar C."/>
            <person name="Gutwein M."/>
            <person name="Lucas J."/>
            <person name="Kovtun M."/>
            <person name="Corcoran D."/>
            <person name="Baugh L.R."/>
            <person name="Kiontke K."/>
            <person name="Gunsalus K."/>
            <person name="Fitch D.H."/>
            <person name="Piano F."/>
        </authorList>
    </citation>
    <scope>NUCLEOTIDE SEQUENCE [LARGE SCALE GENOMIC DNA]</scope>
    <source>
        <strain evidence="3">PF1309</strain>
    </source>
</reference>